<name>A0A0H4A0Z3_9GAMM</name>
<protein>
    <submittedName>
        <fullName evidence="1">Uncharacterized protein</fullName>
    </submittedName>
</protein>
<evidence type="ECO:0000313" key="1">
    <source>
        <dbReference type="EMBL" id="AKN40577.1"/>
    </source>
</evidence>
<accession>A0A0H4A0Z3</accession>
<dbReference type="AlphaFoldDB" id="A0A0H4A0Z3"/>
<dbReference type="EMBL" id="KP795700">
    <property type="protein sequence ID" value="AKN40577.1"/>
    <property type="molecule type" value="Genomic_DNA"/>
</dbReference>
<organism evidence="1">
    <name type="scientific">Enterovibrio norvegicus</name>
    <dbReference type="NCBI Taxonomy" id="188144"/>
    <lineage>
        <taxon>Bacteria</taxon>
        <taxon>Pseudomonadati</taxon>
        <taxon>Pseudomonadota</taxon>
        <taxon>Gammaproteobacteria</taxon>
        <taxon>Vibrionales</taxon>
        <taxon>Vibrionaceae</taxon>
        <taxon>Enterovibrio</taxon>
    </lineage>
</organism>
<sequence>MEQSSFDKWFRIPSELNNPSFIEKLNLSLFRLAFNKTTPSFCEIEDKKKVRIKFNNEMLTHLELITNIYNVNQNDAVSIALFEIKKNHSTYGVCLNEATNIV</sequence>
<reference evidence="1" key="1">
    <citation type="journal article" date="2015" name="MBio">
        <title>Eco-Evolutionary Dynamics of Episomes among Ecologically Cohesive Bacterial Populations.</title>
        <authorList>
            <person name="Xue H."/>
            <person name="Cordero O.X."/>
            <person name="Camas F.M."/>
            <person name="Trimble W."/>
            <person name="Meyer F."/>
            <person name="Guglielmini J."/>
            <person name="Rocha E.P."/>
            <person name="Polz M.F."/>
        </authorList>
    </citation>
    <scope>NUCLEOTIDE SEQUENCE</scope>
    <source>
        <strain evidence="1">FF_32</strain>
    </source>
</reference>
<proteinExistence type="predicted"/>